<proteinExistence type="predicted"/>
<dbReference type="GO" id="GO:0140359">
    <property type="term" value="F:ABC-type transporter activity"/>
    <property type="evidence" value="ECO:0007669"/>
    <property type="project" value="InterPro"/>
</dbReference>
<feature type="transmembrane region" description="Helical" evidence="1">
    <location>
        <begin position="250"/>
        <end position="268"/>
    </location>
</feature>
<dbReference type="GO" id="GO:0005886">
    <property type="term" value="C:plasma membrane"/>
    <property type="evidence" value="ECO:0007669"/>
    <property type="project" value="UniProtKB-SubCell"/>
</dbReference>
<evidence type="ECO:0008006" key="4">
    <source>
        <dbReference type="Google" id="ProtNLM"/>
    </source>
</evidence>
<dbReference type="PANTHER" id="PTHR39177:SF1">
    <property type="entry name" value="ABC TRANSPORTER PERMEASE YTRC-RELATED"/>
    <property type="match status" value="1"/>
</dbReference>
<dbReference type="Pfam" id="PF12730">
    <property type="entry name" value="ABC2_membrane_4"/>
    <property type="match status" value="1"/>
</dbReference>
<dbReference type="RefSeq" id="WP_095134969.1">
    <property type="nucleotide sequence ID" value="NZ_NIBG01000020.1"/>
</dbReference>
<keyword evidence="1" id="KW-1133">Transmembrane helix</keyword>
<dbReference type="EMBL" id="NIBG01000020">
    <property type="protein sequence ID" value="PAB58076.1"/>
    <property type="molecule type" value="Genomic_DNA"/>
</dbReference>
<gene>
    <name evidence="2" type="ORF">CCE28_17220</name>
</gene>
<dbReference type="Proteomes" id="UP000216024">
    <property type="component" value="Unassembled WGS sequence"/>
</dbReference>
<feature type="transmembrane region" description="Helical" evidence="1">
    <location>
        <begin position="68"/>
        <end position="88"/>
    </location>
</feature>
<protein>
    <recommendedName>
        <fullName evidence="4">ABC transporter permease</fullName>
    </recommendedName>
</protein>
<dbReference type="PANTHER" id="PTHR39177">
    <property type="entry name" value="ABC TRANSPORTER PERMEASE YTRC-RELATED"/>
    <property type="match status" value="1"/>
</dbReference>
<feature type="transmembrane region" description="Helical" evidence="1">
    <location>
        <begin position="188"/>
        <end position="208"/>
    </location>
</feature>
<evidence type="ECO:0000313" key="2">
    <source>
        <dbReference type="EMBL" id="PAB58076.1"/>
    </source>
</evidence>
<feature type="transmembrane region" description="Helical" evidence="1">
    <location>
        <begin position="18"/>
        <end position="36"/>
    </location>
</feature>
<feature type="transmembrane region" description="Helical" evidence="1">
    <location>
        <begin position="157"/>
        <end position="176"/>
    </location>
</feature>
<dbReference type="InterPro" id="IPR053046">
    <property type="entry name" value="ABC-5_transporter"/>
</dbReference>
<evidence type="ECO:0000256" key="1">
    <source>
        <dbReference type="SAM" id="Phobius"/>
    </source>
</evidence>
<dbReference type="OrthoDB" id="1706490at2"/>
<accession>A0A267MEV7</accession>
<keyword evidence="1" id="KW-0812">Transmembrane</keyword>
<comment type="caution">
    <text evidence="2">The sequence shown here is derived from an EMBL/GenBank/DDBJ whole genome shotgun (WGS) entry which is preliminary data.</text>
</comment>
<evidence type="ECO:0000313" key="3">
    <source>
        <dbReference type="Proteomes" id="UP000216024"/>
    </source>
</evidence>
<keyword evidence="3" id="KW-1185">Reference proteome</keyword>
<dbReference type="AlphaFoldDB" id="A0A267MEV7"/>
<feature type="transmembrane region" description="Helical" evidence="1">
    <location>
        <begin position="109"/>
        <end position="137"/>
    </location>
</feature>
<sequence>MNLKKLYNKTLVKKDMKLVMWLIVIATVVLFIDLPMRNISYLGDLKYASEGMNTSNMWEIKRAVNRESFLQIFMNVVLALSLGAILIGEEKRKKTLDILWHMPYSKAQIYFNKILVGLISIITPFLINSLIMILMSIGIKEIGAIYTPDVMIETLGLNIYITILIFMFSVLIGSVSGNSISQSVITPIFMALPLGLLVLVFGNLDAWGFGIGMPLEDSPIGIFAQYTSMVMYLLPFDAYDTLPGDVTTRLICAGVYIIGFGTIAYKCFKNTNMDRNGEVLAFKSLDRVLLYGVTICSMLLLGLLLDAMLTFGKLGMITGYAVGACSGYKLTDHFINVSGAKN</sequence>
<organism evidence="2 3">
    <name type="scientific">Anaeromicrobium sediminis</name>
    <dbReference type="NCBI Taxonomy" id="1478221"/>
    <lineage>
        <taxon>Bacteria</taxon>
        <taxon>Bacillati</taxon>
        <taxon>Bacillota</taxon>
        <taxon>Clostridia</taxon>
        <taxon>Peptostreptococcales</taxon>
        <taxon>Thermotaleaceae</taxon>
        <taxon>Anaeromicrobium</taxon>
    </lineage>
</organism>
<name>A0A267MEV7_9FIRM</name>
<feature type="transmembrane region" description="Helical" evidence="1">
    <location>
        <begin position="288"/>
        <end position="309"/>
    </location>
</feature>
<keyword evidence="1" id="KW-0472">Membrane</keyword>
<reference evidence="2 3" key="1">
    <citation type="submission" date="2017-06" db="EMBL/GenBank/DDBJ databases">
        <title>Draft genome sequence of anaerobic fermentative bacterium Anaeromicrobium sediminis DY2726D isolated from West Pacific Ocean sediments.</title>
        <authorList>
            <person name="Zeng X."/>
        </authorList>
    </citation>
    <scope>NUCLEOTIDE SEQUENCE [LARGE SCALE GENOMIC DNA]</scope>
    <source>
        <strain evidence="2 3">DY2726D</strain>
    </source>
</reference>